<evidence type="ECO:0000256" key="5">
    <source>
        <dbReference type="ARBA" id="ARBA00022741"/>
    </source>
</evidence>
<dbReference type="GO" id="GO:0016887">
    <property type="term" value="F:ATP hydrolysis activity"/>
    <property type="evidence" value="ECO:0007669"/>
    <property type="project" value="InterPro"/>
</dbReference>
<dbReference type="InterPro" id="IPR003439">
    <property type="entry name" value="ABC_transporter-like_ATP-bd"/>
</dbReference>
<dbReference type="PROSITE" id="PS50893">
    <property type="entry name" value="ABC_TRANSPORTER_2"/>
    <property type="match status" value="1"/>
</dbReference>
<dbReference type="Gene3D" id="1.20.1560.10">
    <property type="entry name" value="ABC transporter type 1, transmembrane domain"/>
    <property type="match status" value="1"/>
</dbReference>
<evidence type="ECO:0000256" key="6">
    <source>
        <dbReference type="ARBA" id="ARBA00022840"/>
    </source>
</evidence>
<evidence type="ECO:0000256" key="7">
    <source>
        <dbReference type="ARBA" id="ARBA00022989"/>
    </source>
</evidence>
<dbReference type="InterPro" id="IPR027417">
    <property type="entry name" value="P-loop_NTPase"/>
</dbReference>
<evidence type="ECO:0000256" key="4">
    <source>
        <dbReference type="ARBA" id="ARBA00022692"/>
    </source>
</evidence>
<keyword evidence="15" id="KW-1185">Reference proteome</keyword>
<evidence type="ECO:0000313" key="15">
    <source>
        <dbReference type="Proteomes" id="UP000295783"/>
    </source>
</evidence>
<dbReference type="GO" id="GO:0005886">
    <property type="term" value="C:plasma membrane"/>
    <property type="evidence" value="ECO:0007669"/>
    <property type="project" value="UniProtKB-SubCell"/>
</dbReference>
<feature type="region of interest" description="Disordered" evidence="10">
    <location>
        <begin position="586"/>
        <end position="618"/>
    </location>
</feature>
<feature type="transmembrane region" description="Helical" evidence="11">
    <location>
        <begin position="275"/>
        <end position="293"/>
    </location>
</feature>
<dbReference type="PROSITE" id="PS00211">
    <property type="entry name" value="ABC_TRANSPORTER_1"/>
    <property type="match status" value="1"/>
</dbReference>
<evidence type="ECO:0000256" key="9">
    <source>
        <dbReference type="SAM" id="Coils"/>
    </source>
</evidence>
<dbReference type="CDD" id="cd03228">
    <property type="entry name" value="ABCC_MRP_Like"/>
    <property type="match status" value="1"/>
</dbReference>
<keyword evidence="7 11" id="KW-1133">Transmembrane helix</keyword>
<dbReference type="SUPFAM" id="SSF52540">
    <property type="entry name" value="P-loop containing nucleoside triphosphate hydrolases"/>
    <property type="match status" value="1"/>
</dbReference>
<evidence type="ECO:0000256" key="1">
    <source>
        <dbReference type="ARBA" id="ARBA00004651"/>
    </source>
</evidence>
<dbReference type="PANTHER" id="PTHR24221:SF654">
    <property type="entry name" value="ATP-BINDING CASSETTE SUB-FAMILY B MEMBER 6"/>
    <property type="match status" value="1"/>
</dbReference>
<evidence type="ECO:0000259" key="12">
    <source>
        <dbReference type="PROSITE" id="PS50893"/>
    </source>
</evidence>
<feature type="transmembrane region" description="Helical" evidence="11">
    <location>
        <begin position="165"/>
        <end position="184"/>
    </location>
</feature>
<keyword evidence="4 11" id="KW-0812">Transmembrane</keyword>
<sequence>MGRSKTESKETPSPLTNAFLVIRKHGLWRQIPVILGVMAASLLEGMSVASLFPILTIVAGDQTEAPNKVERIILGALEMLHIDKSLGALVLVMVSLAVLKAVISLNVSRYIGYLVAEIATELRSRLMDAMLAARWSYYTVNPIGRFAAAISHEANWGAAIYRTSLALITSAIQVLVLGSIVFVVDWQVGLVGVGMALVVGTAMRWLTRRSRIFSRRMLLTTRTIVMDLNDVVVGFKPMKAMHRHEVLIDELRNETKSLRQSLRELVLLEQLASRLPDLIIIVMLAAITYIGVRLLELDLASMLVSGLLIIGLTRSFAKMQKSIRESVNAEVGYYGVMETLHDTMAAAETFSGRKLPTLQESCRLERVTFSYGRATVLEDVSLELKAGSITTLVGESGSGKTTTADLILGLFEPDQGRITLDGVPLTEIDLGRWRSMVGYVPQEILLFNDTILMNVTLGDPGISEAAAIEALERAGAMAFVRELPQGLATTVGDRGVLLSGGQRQRIALARALVTKPALLILDEATSALDPNTEAEICATVSRERGRLTVLAITHQPAWVELADRVYRVAHGKVSELDAAERKAAIDRARPHHAGNGRSTQAEPDKAGAAIVTFPSRIS</sequence>
<keyword evidence="8 11" id="KW-0472">Membrane</keyword>
<keyword evidence="3" id="KW-1003">Cell membrane</keyword>
<organism evidence="14 15">
    <name type="scientific">Dongia mobilis</name>
    <dbReference type="NCBI Taxonomy" id="578943"/>
    <lineage>
        <taxon>Bacteria</taxon>
        <taxon>Pseudomonadati</taxon>
        <taxon>Pseudomonadota</taxon>
        <taxon>Alphaproteobacteria</taxon>
        <taxon>Rhodospirillales</taxon>
        <taxon>Dongiaceae</taxon>
        <taxon>Dongia</taxon>
    </lineage>
</organism>
<dbReference type="InterPro" id="IPR011527">
    <property type="entry name" value="ABC1_TM_dom"/>
</dbReference>
<keyword evidence="5" id="KW-0547">Nucleotide-binding</keyword>
<gene>
    <name evidence="14" type="ORF">A8950_2539</name>
</gene>
<dbReference type="PANTHER" id="PTHR24221">
    <property type="entry name" value="ATP-BINDING CASSETTE SUB-FAMILY B"/>
    <property type="match status" value="1"/>
</dbReference>
<protein>
    <submittedName>
        <fullName evidence="14">ATP-binding cassette subfamily C protein</fullName>
    </submittedName>
</protein>
<evidence type="ECO:0000313" key="14">
    <source>
        <dbReference type="EMBL" id="TDQ81471.1"/>
    </source>
</evidence>
<evidence type="ECO:0000256" key="3">
    <source>
        <dbReference type="ARBA" id="ARBA00022475"/>
    </source>
</evidence>
<comment type="caution">
    <text evidence="14">The sequence shown here is derived from an EMBL/GenBank/DDBJ whole genome shotgun (WGS) entry which is preliminary data.</text>
</comment>
<dbReference type="GO" id="GO:0034040">
    <property type="term" value="F:ATPase-coupled lipid transmembrane transporter activity"/>
    <property type="evidence" value="ECO:0007669"/>
    <property type="project" value="TreeGrafter"/>
</dbReference>
<evidence type="ECO:0000256" key="11">
    <source>
        <dbReference type="SAM" id="Phobius"/>
    </source>
</evidence>
<keyword evidence="6 14" id="KW-0067">ATP-binding</keyword>
<evidence type="ECO:0000259" key="13">
    <source>
        <dbReference type="PROSITE" id="PS50929"/>
    </source>
</evidence>
<comment type="subcellular location">
    <subcellularLocation>
        <location evidence="1">Cell membrane</location>
        <topology evidence="1">Multi-pass membrane protein</topology>
    </subcellularLocation>
</comment>
<evidence type="ECO:0000256" key="10">
    <source>
        <dbReference type="SAM" id="MobiDB-lite"/>
    </source>
</evidence>
<dbReference type="OrthoDB" id="5288404at2"/>
<dbReference type="InterPro" id="IPR003593">
    <property type="entry name" value="AAA+_ATPase"/>
</dbReference>
<keyword evidence="2" id="KW-0813">Transport</keyword>
<feature type="domain" description="ABC transporter" evidence="12">
    <location>
        <begin position="362"/>
        <end position="595"/>
    </location>
</feature>
<dbReference type="FunFam" id="3.40.50.300:FF:000299">
    <property type="entry name" value="ABC transporter ATP-binding protein/permease"/>
    <property type="match status" value="1"/>
</dbReference>
<dbReference type="AlphaFoldDB" id="A0A4V3DEH7"/>
<dbReference type="SMART" id="SM00382">
    <property type="entry name" value="AAA"/>
    <property type="match status" value="1"/>
</dbReference>
<dbReference type="InterPro" id="IPR017871">
    <property type="entry name" value="ABC_transporter-like_CS"/>
</dbReference>
<dbReference type="RefSeq" id="WP_133614024.1">
    <property type="nucleotide sequence ID" value="NZ_SNYW01000009.1"/>
</dbReference>
<dbReference type="EMBL" id="SNYW01000009">
    <property type="protein sequence ID" value="TDQ81471.1"/>
    <property type="molecule type" value="Genomic_DNA"/>
</dbReference>
<dbReference type="SUPFAM" id="SSF90123">
    <property type="entry name" value="ABC transporter transmembrane region"/>
    <property type="match status" value="1"/>
</dbReference>
<proteinExistence type="predicted"/>
<dbReference type="Gene3D" id="3.40.50.300">
    <property type="entry name" value="P-loop containing nucleotide triphosphate hydrolases"/>
    <property type="match status" value="1"/>
</dbReference>
<feature type="domain" description="ABC transmembrane type-1" evidence="13">
    <location>
        <begin position="33"/>
        <end position="328"/>
    </location>
</feature>
<reference evidence="14 15" key="1">
    <citation type="submission" date="2019-03" db="EMBL/GenBank/DDBJ databases">
        <title>Genomic Encyclopedia of Type Strains, Phase III (KMG-III): the genomes of soil and plant-associated and newly described type strains.</title>
        <authorList>
            <person name="Whitman W."/>
        </authorList>
    </citation>
    <scope>NUCLEOTIDE SEQUENCE [LARGE SCALE GENOMIC DNA]</scope>
    <source>
        <strain evidence="14 15">CGMCC 1.7660</strain>
    </source>
</reference>
<dbReference type="GO" id="GO:0140359">
    <property type="term" value="F:ABC-type transporter activity"/>
    <property type="evidence" value="ECO:0007669"/>
    <property type="project" value="InterPro"/>
</dbReference>
<dbReference type="InterPro" id="IPR039421">
    <property type="entry name" value="Type_1_exporter"/>
</dbReference>
<dbReference type="Pfam" id="PF00005">
    <property type="entry name" value="ABC_tran"/>
    <property type="match status" value="1"/>
</dbReference>
<accession>A0A4V3DEH7</accession>
<feature type="transmembrane region" description="Helical" evidence="11">
    <location>
        <begin position="190"/>
        <end position="207"/>
    </location>
</feature>
<dbReference type="GO" id="GO:0005524">
    <property type="term" value="F:ATP binding"/>
    <property type="evidence" value="ECO:0007669"/>
    <property type="project" value="UniProtKB-KW"/>
</dbReference>
<evidence type="ECO:0000256" key="8">
    <source>
        <dbReference type="ARBA" id="ARBA00023136"/>
    </source>
</evidence>
<name>A0A4V3DEH7_9PROT</name>
<dbReference type="PROSITE" id="PS50929">
    <property type="entry name" value="ABC_TM1F"/>
    <property type="match status" value="1"/>
</dbReference>
<feature type="coiled-coil region" evidence="9">
    <location>
        <begin position="241"/>
        <end position="268"/>
    </location>
</feature>
<keyword evidence="9" id="KW-0175">Coiled coil</keyword>
<dbReference type="InterPro" id="IPR036640">
    <property type="entry name" value="ABC1_TM_sf"/>
</dbReference>
<feature type="transmembrane region" description="Helical" evidence="11">
    <location>
        <begin position="33"/>
        <end position="59"/>
    </location>
</feature>
<evidence type="ECO:0000256" key="2">
    <source>
        <dbReference type="ARBA" id="ARBA00022448"/>
    </source>
</evidence>
<dbReference type="Proteomes" id="UP000295783">
    <property type="component" value="Unassembled WGS sequence"/>
</dbReference>
<dbReference type="Pfam" id="PF00664">
    <property type="entry name" value="ABC_membrane"/>
    <property type="match status" value="1"/>
</dbReference>
<feature type="transmembrane region" description="Helical" evidence="11">
    <location>
        <begin position="85"/>
        <end position="103"/>
    </location>
</feature>